<accession>A0A078JHY2</accession>
<dbReference type="AlphaFoldDB" id="A0A078JHY2"/>
<dbReference type="EMBL" id="LK034729">
    <property type="protein sequence ID" value="CDY65316.1"/>
    <property type="molecule type" value="Genomic_DNA"/>
</dbReference>
<dbReference type="Proteomes" id="UP000028999">
    <property type="component" value="Unassembled WGS sequence"/>
</dbReference>
<dbReference type="OrthoDB" id="2012160at2759"/>
<dbReference type="SMR" id="A0A078JHY2"/>
<dbReference type="Proteomes" id="UP001295469">
    <property type="component" value="Chromosome C04"/>
</dbReference>
<dbReference type="PaxDb" id="3708-A0A078JHY2"/>
<dbReference type="PANTHER" id="PTHR33528:SF14">
    <property type="entry name" value="SOLUTE CARRIER FAMILY 35 MEMBER A4"/>
    <property type="match status" value="1"/>
</dbReference>
<evidence type="ECO:0000313" key="2">
    <source>
        <dbReference type="EMBL" id="CDY65316.1"/>
    </source>
</evidence>
<protein>
    <submittedName>
        <fullName evidence="1">(rape) hypothetical protein</fullName>
    </submittedName>
    <submittedName>
        <fullName evidence="2">BnaC04g56500D protein</fullName>
    </submittedName>
</protein>
<organism evidence="2 3">
    <name type="scientific">Brassica napus</name>
    <name type="common">Rape</name>
    <dbReference type="NCBI Taxonomy" id="3708"/>
    <lineage>
        <taxon>Eukaryota</taxon>
        <taxon>Viridiplantae</taxon>
        <taxon>Streptophyta</taxon>
        <taxon>Embryophyta</taxon>
        <taxon>Tracheophyta</taxon>
        <taxon>Spermatophyta</taxon>
        <taxon>Magnoliopsida</taxon>
        <taxon>eudicotyledons</taxon>
        <taxon>Gunneridae</taxon>
        <taxon>Pentapetalae</taxon>
        <taxon>rosids</taxon>
        <taxon>malvids</taxon>
        <taxon>Brassicales</taxon>
        <taxon>Brassicaceae</taxon>
        <taxon>Brassiceae</taxon>
        <taxon>Brassica</taxon>
    </lineage>
</organism>
<dbReference type="EMBL" id="HG994368">
    <property type="protein sequence ID" value="CAF1867515.1"/>
    <property type="molecule type" value="Genomic_DNA"/>
</dbReference>
<dbReference type="OMA" id="HVEENYR"/>
<keyword evidence="3" id="KW-1185">Reference proteome</keyword>
<dbReference type="InterPro" id="IPR027854">
    <property type="entry name" value="STMP1"/>
</dbReference>
<sequence length="56" mass="6341">MGIIKSCFSLLTGIAFGVYLAQNYNVPNIRKLTNTSLVVAKHIEENYRKPKKDDVE</sequence>
<dbReference type="STRING" id="3708.A0A078JHY2"/>
<dbReference type="PANTHER" id="PTHR33528">
    <property type="entry name" value="OS07G0239500 PROTEIN"/>
    <property type="match status" value="1"/>
</dbReference>
<evidence type="ECO:0000313" key="3">
    <source>
        <dbReference type="Proteomes" id="UP000028999"/>
    </source>
</evidence>
<dbReference type="Pfam" id="PF15054">
    <property type="entry name" value="DUF4535"/>
    <property type="match status" value="1"/>
</dbReference>
<evidence type="ECO:0000313" key="1">
    <source>
        <dbReference type="EMBL" id="CAF1867515.1"/>
    </source>
</evidence>
<reference evidence="1" key="3">
    <citation type="submission" date="2021-01" db="EMBL/GenBank/DDBJ databases">
        <authorList>
            <consortium name="Genoscope - CEA"/>
            <person name="William W."/>
        </authorList>
    </citation>
    <scope>NUCLEOTIDE SEQUENCE</scope>
</reference>
<reference evidence="2" key="2">
    <citation type="submission" date="2014-06" db="EMBL/GenBank/DDBJ databases">
        <authorList>
            <person name="Genoscope - CEA"/>
        </authorList>
    </citation>
    <scope>NUCLEOTIDE SEQUENCE</scope>
</reference>
<name>A0A078JHY2_BRANA</name>
<reference evidence="2 3" key="1">
    <citation type="journal article" date="2014" name="Science">
        <title>Plant genetics. Early allopolyploid evolution in the post-Neolithic Brassica napus oilseed genome.</title>
        <authorList>
            <person name="Chalhoub B."/>
            <person name="Denoeud F."/>
            <person name="Liu S."/>
            <person name="Parkin I.A."/>
            <person name="Tang H."/>
            <person name="Wang X."/>
            <person name="Chiquet J."/>
            <person name="Belcram H."/>
            <person name="Tong C."/>
            <person name="Samans B."/>
            <person name="Correa M."/>
            <person name="Da Silva C."/>
            <person name="Just J."/>
            <person name="Falentin C."/>
            <person name="Koh C.S."/>
            <person name="Le Clainche I."/>
            <person name="Bernard M."/>
            <person name="Bento P."/>
            <person name="Noel B."/>
            <person name="Labadie K."/>
            <person name="Alberti A."/>
            <person name="Charles M."/>
            <person name="Arnaud D."/>
            <person name="Guo H."/>
            <person name="Daviaud C."/>
            <person name="Alamery S."/>
            <person name="Jabbari K."/>
            <person name="Zhao M."/>
            <person name="Edger P.P."/>
            <person name="Chelaifa H."/>
            <person name="Tack D."/>
            <person name="Lassalle G."/>
            <person name="Mestiri I."/>
            <person name="Schnel N."/>
            <person name="Le Paslier M.C."/>
            <person name="Fan G."/>
            <person name="Renault V."/>
            <person name="Bayer P.E."/>
            <person name="Golicz A.A."/>
            <person name="Manoli S."/>
            <person name="Lee T.H."/>
            <person name="Thi V.H."/>
            <person name="Chalabi S."/>
            <person name="Hu Q."/>
            <person name="Fan C."/>
            <person name="Tollenaere R."/>
            <person name="Lu Y."/>
            <person name="Battail C."/>
            <person name="Shen J."/>
            <person name="Sidebottom C.H."/>
            <person name="Wang X."/>
            <person name="Canaguier A."/>
            <person name="Chauveau A."/>
            <person name="Berard A."/>
            <person name="Deniot G."/>
            <person name="Guan M."/>
            <person name="Liu Z."/>
            <person name="Sun F."/>
            <person name="Lim Y.P."/>
            <person name="Lyons E."/>
            <person name="Town C.D."/>
            <person name="Bancroft I."/>
            <person name="Wang X."/>
            <person name="Meng J."/>
            <person name="Ma J."/>
            <person name="Pires J.C."/>
            <person name="King G.J."/>
            <person name="Brunel D."/>
            <person name="Delourme R."/>
            <person name="Renard M."/>
            <person name="Aury J.M."/>
            <person name="Adams K.L."/>
            <person name="Batley J."/>
            <person name="Snowdon R.J."/>
            <person name="Tost J."/>
            <person name="Edwards D."/>
            <person name="Zhou Y."/>
            <person name="Hua W."/>
            <person name="Sharpe A.G."/>
            <person name="Paterson A.H."/>
            <person name="Guan C."/>
            <person name="Wincker P."/>
        </authorList>
    </citation>
    <scope>NUCLEOTIDE SEQUENCE [LARGE SCALE GENOMIC DNA]</scope>
    <source>
        <strain evidence="3">cv. Darmor-bzh</strain>
    </source>
</reference>
<gene>
    <name evidence="2" type="primary">BnaC04g56500D</name>
    <name evidence="1" type="ORF">DARMORV10_C04P64700.1</name>
    <name evidence="2" type="ORF">GSBRNA2T00045593001</name>
</gene>
<proteinExistence type="predicted"/>
<dbReference type="Gramene" id="CDY65316">
    <property type="protein sequence ID" value="CDY65316"/>
    <property type="gene ID" value="GSBRNA2T00045593001"/>
</dbReference>